<reference evidence="3 4" key="1">
    <citation type="submission" date="2020-08" db="EMBL/GenBank/DDBJ databases">
        <title>Genomic Encyclopedia of Type Strains, Phase IV (KMG-IV): sequencing the most valuable type-strain genomes for metagenomic binning, comparative biology and taxonomic classification.</title>
        <authorList>
            <person name="Goeker M."/>
        </authorList>
    </citation>
    <scope>NUCLEOTIDE SEQUENCE [LARGE SCALE GENOMIC DNA]</scope>
    <source>
        <strain evidence="3 4">DSM 102983</strain>
    </source>
</reference>
<evidence type="ECO:0000256" key="1">
    <source>
        <dbReference type="ARBA" id="ARBA00022729"/>
    </source>
</evidence>
<keyword evidence="2" id="KW-0378">Hydrolase</keyword>
<name>A0ABR6KR46_9BACT</name>
<dbReference type="NCBIfam" id="NF045579">
    <property type="entry name" value="rhamnoside_JR"/>
    <property type="match status" value="1"/>
</dbReference>
<evidence type="ECO:0000313" key="4">
    <source>
        <dbReference type="Proteomes" id="UP000533637"/>
    </source>
</evidence>
<evidence type="ECO:0000256" key="2">
    <source>
        <dbReference type="ARBA" id="ARBA00022801"/>
    </source>
</evidence>
<sequence>MKNVFFILLILSTNILFNACKEESDTVFEEAFDNPPESTKPWVYWYWISDNISKEGITRDLETMAKVGIGEALIGNVVDPGNPWGKVKVLSEEWWSCVEHAIKEADRLGIKVGMFNGPGWSMSGGPWVQPEEAMRYLTSSEARVTGGKKIEIQLEQPADFFQQVSVQAFPAPKDDQGHITAAMAEIHADQPGVKAMFDGNRKTAFKADKYPVIIDIHTKEPYTARSIEFVPVESGIGANFKLQIKQSEGDYKTIAYRDVARTRLDANMGGMTFGPATESFDAVTASDFRIIIDGYYGGHIGEIEISGAARLSHFVEKQLGRLSDIPQVKADTYMWNKSAEPENDELKISAGAIIDITGNVDEKGVLRWEAPEGEWIVLRTGMALTGTQNAPASPESTGYEIDKMSKATATKHFDAYVGEIIRRIPAEQRKGFRHVVADSYEQGSETWTEGFGELFEKEYGYSPYPWMPVLTGRIVESAERSDRFLWDLRRLVADRIAIDYVGGLHDKCEENGLRLWLENYGHWGFPAEFLNYGGASHDVGGEFWISDPSLGAVECRCASSAANTYGKPFTSAEAFTSSWSFNLTPRDMKKMGDWSWTEGINHFVLHVYIHQAYEEKPGINAWFGMDFNRHSNWFPHSGSYFDYVRRSTAILQTGKHVADVAYFIGEDAPKMTGEKNPSLPRGYDYDFINSEVLHKYADVKDGKLVLKSGMSYRLLVLPNQQTMRPEMLEKIAELVKNGLVVLGPKPLSSPSGKDYPSADNRVASLANELWGNGEHAHKYGKGMVLSNMEINEAAELLDMKPDMVMPEGFLFTHRSTGNSDAYFITNQKDDKNKGEFGFRVTGKQPELWNAVTGEKRDLYEFREENGFTYIPLEFDQSDSWFIVFRKGIEKKKDRPNFPEKTTVQTLKGDWKVKFEAANDTIESIILPELKDLTTFDDPSIKYFTGVATYSNEFEYTEETTSPVWINLGKVEAMAQVTINGHKLPYLWRYPYSIEISDFLVKGTNRIEVDVVNTWWNRLVGDKQPNSKQHASATVCRWNAESKLLPAGLIGPVTIKKE</sequence>
<dbReference type="RefSeq" id="WP_183671825.1">
    <property type="nucleotide sequence ID" value="NZ_BMPB01000011.1"/>
</dbReference>
<dbReference type="Gene3D" id="2.60.120.260">
    <property type="entry name" value="Galactose-binding domain-like"/>
    <property type="match status" value="2"/>
</dbReference>
<evidence type="ECO:0008006" key="5">
    <source>
        <dbReference type="Google" id="ProtNLM"/>
    </source>
</evidence>
<accession>A0ABR6KR46</accession>
<keyword evidence="4" id="KW-1185">Reference proteome</keyword>
<organism evidence="3 4">
    <name type="scientific">Parabacteroides faecis</name>
    <dbReference type="NCBI Taxonomy" id="1217282"/>
    <lineage>
        <taxon>Bacteria</taxon>
        <taxon>Pseudomonadati</taxon>
        <taxon>Bacteroidota</taxon>
        <taxon>Bacteroidia</taxon>
        <taxon>Bacteroidales</taxon>
        <taxon>Tannerellaceae</taxon>
        <taxon>Parabacteroides</taxon>
    </lineage>
</organism>
<protein>
    <recommendedName>
        <fullName evidence="5">Glycoside hydrolase family 2</fullName>
    </recommendedName>
</protein>
<keyword evidence="1" id="KW-0732">Signal</keyword>
<comment type="caution">
    <text evidence="3">The sequence shown here is derived from an EMBL/GenBank/DDBJ whole genome shotgun (WGS) entry which is preliminary data.</text>
</comment>
<proteinExistence type="predicted"/>
<dbReference type="PANTHER" id="PTHR43817">
    <property type="entry name" value="GLYCOSYL HYDROLASE"/>
    <property type="match status" value="1"/>
</dbReference>
<dbReference type="CDD" id="cd03143">
    <property type="entry name" value="A4_beta-galactosidase_middle_domain"/>
    <property type="match status" value="1"/>
</dbReference>
<evidence type="ECO:0000313" key="3">
    <source>
        <dbReference type="EMBL" id="MBB4623985.1"/>
    </source>
</evidence>
<dbReference type="SUPFAM" id="SSF49785">
    <property type="entry name" value="Galactose-binding domain-like"/>
    <property type="match status" value="1"/>
</dbReference>
<dbReference type="Pfam" id="PF17132">
    <property type="entry name" value="Glyco_hydro_106"/>
    <property type="match status" value="1"/>
</dbReference>
<gene>
    <name evidence="3" type="ORF">GGQ57_003909</name>
</gene>
<dbReference type="InterPro" id="IPR008979">
    <property type="entry name" value="Galactose-bd-like_sf"/>
</dbReference>
<dbReference type="EMBL" id="JACHOC010000008">
    <property type="protein sequence ID" value="MBB4623985.1"/>
    <property type="molecule type" value="Genomic_DNA"/>
</dbReference>
<dbReference type="PANTHER" id="PTHR43817:SF1">
    <property type="entry name" value="HYDROLASE, FAMILY 43, PUTATIVE (AFU_ORTHOLOGUE AFUA_3G01660)-RELATED"/>
    <property type="match status" value="1"/>
</dbReference>
<dbReference type="Proteomes" id="UP000533637">
    <property type="component" value="Unassembled WGS sequence"/>
</dbReference>